<feature type="transmembrane region" description="Helical" evidence="1">
    <location>
        <begin position="169"/>
        <end position="190"/>
    </location>
</feature>
<keyword evidence="1" id="KW-0812">Transmembrane</keyword>
<organism evidence="2 3">
    <name type="scientific">Teratosphaeria destructans</name>
    <dbReference type="NCBI Taxonomy" id="418781"/>
    <lineage>
        <taxon>Eukaryota</taxon>
        <taxon>Fungi</taxon>
        <taxon>Dikarya</taxon>
        <taxon>Ascomycota</taxon>
        <taxon>Pezizomycotina</taxon>
        <taxon>Dothideomycetes</taxon>
        <taxon>Dothideomycetidae</taxon>
        <taxon>Mycosphaerellales</taxon>
        <taxon>Teratosphaeriaceae</taxon>
        <taxon>Teratosphaeria</taxon>
    </lineage>
</organism>
<feature type="transmembrane region" description="Helical" evidence="1">
    <location>
        <begin position="28"/>
        <end position="46"/>
    </location>
</feature>
<gene>
    <name evidence="2" type="ORF">Tdes44962_MAKER09500</name>
</gene>
<keyword evidence="3" id="KW-1185">Reference proteome</keyword>
<name>A0A9W7W2N3_9PEZI</name>
<proteinExistence type="predicted"/>
<protein>
    <submittedName>
        <fullName evidence="2">Uncharacterized protein</fullName>
    </submittedName>
</protein>
<sequence>MSIKSSCAASSAAWYDEREHPTICMGNIPLPAIILPTIVSLTHILAKVLQKRQHRRALPEDSSDERKDVVDTMSKRQDQPDLVTILLRSVCLIGPFVLCIVLATFLTTCIGWRPVLLYAEARPPTIGEGGVVGMTAFMWIWIGMGIPAWSRRAQNREVGDHRAMLMYEIAFNARVLGWTVTMELCIWMMLRARMLLE</sequence>
<dbReference type="AlphaFoldDB" id="A0A9W7W2N3"/>
<feature type="transmembrane region" description="Helical" evidence="1">
    <location>
        <begin position="126"/>
        <end position="149"/>
    </location>
</feature>
<reference evidence="2 3" key="2">
    <citation type="journal article" date="2021" name="Curr. Genet.">
        <title>Genetic response to nitrogen starvation in the aggressive Eucalyptus foliar pathogen Teratosphaeria destructans.</title>
        <authorList>
            <person name="Havenga M."/>
            <person name="Wingfield B.D."/>
            <person name="Wingfield M.J."/>
            <person name="Dreyer L.L."/>
            <person name="Roets F."/>
            <person name="Aylward J."/>
        </authorList>
    </citation>
    <scope>NUCLEOTIDE SEQUENCE [LARGE SCALE GENOMIC DNA]</scope>
    <source>
        <strain evidence="2">CMW44962</strain>
    </source>
</reference>
<dbReference type="EMBL" id="RIBY02001835">
    <property type="protein sequence ID" value="KAH9828022.1"/>
    <property type="molecule type" value="Genomic_DNA"/>
</dbReference>
<comment type="caution">
    <text evidence="2">The sequence shown here is derived from an EMBL/GenBank/DDBJ whole genome shotgun (WGS) entry which is preliminary data.</text>
</comment>
<keyword evidence="1" id="KW-1133">Transmembrane helix</keyword>
<keyword evidence="1" id="KW-0472">Membrane</keyword>
<accession>A0A9W7W2N3</accession>
<evidence type="ECO:0000313" key="2">
    <source>
        <dbReference type="EMBL" id="KAH9828022.1"/>
    </source>
</evidence>
<dbReference type="Proteomes" id="UP001138500">
    <property type="component" value="Unassembled WGS sequence"/>
</dbReference>
<feature type="transmembrane region" description="Helical" evidence="1">
    <location>
        <begin position="85"/>
        <end position="106"/>
    </location>
</feature>
<evidence type="ECO:0000256" key="1">
    <source>
        <dbReference type="SAM" id="Phobius"/>
    </source>
</evidence>
<evidence type="ECO:0000313" key="3">
    <source>
        <dbReference type="Proteomes" id="UP001138500"/>
    </source>
</evidence>
<reference evidence="2 3" key="1">
    <citation type="journal article" date="2018" name="IMA Fungus">
        <title>IMA Genome-F 10: Nine draft genome sequences of Claviceps purpurea s.lat., including C. arundinis, C. humidiphila, and C. cf. spartinae, pseudomolecules for the pitch canker pathogen Fusarium circinatum, draft genome of Davidsoniella eucalypti, Grosmannia galeiformis, Quambalaria eucalypti, and Teratosphaeria destructans.</title>
        <authorList>
            <person name="Wingfield B.D."/>
            <person name="Liu M."/>
            <person name="Nguyen H.D."/>
            <person name="Lane F.A."/>
            <person name="Morgan S.W."/>
            <person name="De Vos L."/>
            <person name="Wilken P.M."/>
            <person name="Duong T.A."/>
            <person name="Aylward J."/>
            <person name="Coetzee M.P."/>
            <person name="Dadej K."/>
            <person name="De Beer Z.W."/>
            <person name="Findlay W."/>
            <person name="Havenga M."/>
            <person name="Kolarik M."/>
            <person name="Menzies J.G."/>
            <person name="Naidoo K."/>
            <person name="Pochopski O."/>
            <person name="Shoukouhi P."/>
            <person name="Santana Q.C."/>
            <person name="Seifert K.A."/>
            <person name="Soal N."/>
            <person name="Steenkamp E.T."/>
            <person name="Tatham C.T."/>
            <person name="van der Nest M.A."/>
            <person name="Wingfield M.J."/>
        </authorList>
    </citation>
    <scope>NUCLEOTIDE SEQUENCE [LARGE SCALE GENOMIC DNA]</scope>
    <source>
        <strain evidence="2">CMW44962</strain>
    </source>
</reference>